<dbReference type="Pfam" id="PF03591">
    <property type="entry name" value="AzlC"/>
    <property type="match status" value="1"/>
</dbReference>
<gene>
    <name evidence="9" type="ORF">AVDCRST_MAG07-16</name>
</gene>
<keyword evidence="3" id="KW-0813">Transport</keyword>
<evidence type="ECO:0000256" key="4">
    <source>
        <dbReference type="ARBA" id="ARBA00022475"/>
    </source>
</evidence>
<protein>
    <recommendedName>
        <fullName evidence="10">Branched-chain amino acid permease</fullName>
    </recommendedName>
</protein>
<keyword evidence="6 8" id="KW-1133">Transmembrane helix</keyword>
<organism evidence="9">
    <name type="scientific">uncultured Frankineae bacterium</name>
    <dbReference type="NCBI Taxonomy" id="437475"/>
    <lineage>
        <taxon>Bacteria</taxon>
        <taxon>Bacillati</taxon>
        <taxon>Actinomycetota</taxon>
        <taxon>Actinomycetes</taxon>
        <taxon>Frankiales</taxon>
        <taxon>environmental samples</taxon>
    </lineage>
</organism>
<keyword evidence="7 8" id="KW-0472">Membrane</keyword>
<evidence type="ECO:0000256" key="5">
    <source>
        <dbReference type="ARBA" id="ARBA00022692"/>
    </source>
</evidence>
<evidence type="ECO:0000256" key="8">
    <source>
        <dbReference type="SAM" id="Phobius"/>
    </source>
</evidence>
<dbReference type="AlphaFoldDB" id="A0A6J4KJ00"/>
<dbReference type="GO" id="GO:0005886">
    <property type="term" value="C:plasma membrane"/>
    <property type="evidence" value="ECO:0007669"/>
    <property type="project" value="UniProtKB-SubCell"/>
</dbReference>
<comment type="similarity">
    <text evidence="2">Belongs to the AzlC family.</text>
</comment>
<evidence type="ECO:0000256" key="2">
    <source>
        <dbReference type="ARBA" id="ARBA00010735"/>
    </source>
</evidence>
<feature type="transmembrane region" description="Helical" evidence="8">
    <location>
        <begin position="164"/>
        <end position="183"/>
    </location>
</feature>
<name>A0A6J4KJ00_9ACTN</name>
<feature type="transmembrane region" description="Helical" evidence="8">
    <location>
        <begin position="195"/>
        <end position="223"/>
    </location>
</feature>
<evidence type="ECO:0008006" key="10">
    <source>
        <dbReference type="Google" id="ProtNLM"/>
    </source>
</evidence>
<evidence type="ECO:0000256" key="3">
    <source>
        <dbReference type="ARBA" id="ARBA00022448"/>
    </source>
</evidence>
<dbReference type="GO" id="GO:1903785">
    <property type="term" value="P:L-valine transmembrane transport"/>
    <property type="evidence" value="ECO:0007669"/>
    <property type="project" value="TreeGrafter"/>
</dbReference>
<reference evidence="9" key="1">
    <citation type="submission" date="2020-02" db="EMBL/GenBank/DDBJ databases">
        <authorList>
            <person name="Meier V. D."/>
        </authorList>
    </citation>
    <scope>NUCLEOTIDE SEQUENCE</scope>
    <source>
        <strain evidence="9">AVDCRST_MAG07</strain>
    </source>
</reference>
<feature type="transmembrane region" description="Helical" evidence="8">
    <location>
        <begin position="136"/>
        <end position="158"/>
    </location>
</feature>
<sequence length="229" mass="22982">MTAAPASRPSSDEPDRSFRDGARAGLPYAGASAALSLSFGVVATDAGLPAVAAVLMSAVVFAGSAQFAAIGILASGGGLGAAVGAAALMNSRFVPMGFAVGPSLRGSRLRRAVEGQAVVDSSWVMAQRGDGRFDRAYLFGHTFVQYVAWVVGTLAGVVLPGLDARALGLDAVFPAFFLSLLVGELRDGRRVRVALGAAVLALALVPVAPPGVPVLAASAAALVGLRRPA</sequence>
<accession>A0A6J4KJ00</accession>
<comment type="subcellular location">
    <subcellularLocation>
        <location evidence="1">Cell membrane</location>
        <topology evidence="1">Multi-pass membrane protein</topology>
    </subcellularLocation>
</comment>
<keyword evidence="4" id="KW-1003">Cell membrane</keyword>
<dbReference type="PANTHER" id="PTHR34979:SF1">
    <property type="entry name" value="INNER MEMBRANE PROTEIN YGAZ"/>
    <property type="match status" value="1"/>
</dbReference>
<proteinExistence type="inferred from homology"/>
<evidence type="ECO:0000256" key="6">
    <source>
        <dbReference type="ARBA" id="ARBA00022989"/>
    </source>
</evidence>
<evidence type="ECO:0000313" key="9">
    <source>
        <dbReference type="EMBL" id="CAA9304848.1"/>
    </source>
</evidence>
<feature type="transmembrane region" description="Helical" evidence="8">
    <location>
        <begin position="25"/>
        <end position="43"/>
    </location>
</feature>
<dbReference type="EMBL" id="CADCUB010000003">
    <property type="protein sequence ID" value="CAA9304848.1"/>
    <property type="molecule type" value="Genomic_DNA"/>
</dbReference>
<dbReference type="InterPro" id="IPR011606">
    <property type="entry name" value="Brnchd-chn_aa_trnsp_permease"/>
</dbReference>
<keyword evidence="5 8" id="KW-0812">Transmembrane</keyword>
<evidence type="ECO:0000256" key="7">
    <source>
        <dbReference type="ARBA" id="ARBA00023136"/>
    </source>
</evidence>
<dbReference type="PANTHER" id="PTHR34979">
    <property type="entry name" value="INNER MEMBRANE PROTEIN YGAZ"/>
    <property type="match status" value="1"/>
</dbReference>
<evidence type="ECO:0000256" key="1">
    <source>
        <dbReference type="ARBA" id="ARBA00004651"/>
    </source>
</evidence>